<name>K0T0I0_THAOC</name>
<evidence type="ECO:0000313" key="2">
    <source>
        <dbReference type="Proteomes" id="UP000266841"/>
    </source>
</evidence>
<reference evidence="1 2" key="1">
    <citation type="journal article" date="2012" name="Genome Biol.">
        <title>Genome and low-iron response of an oceanic diatom adapted to chronic iron limitation.</title>
        <authorList>
            <person name="Lommer M."/>
            <person name="Specht M."/>
            <person name="Roy A.S."/>
            <person name="Kraemer L."/>
            <person name="Andreson R."/>
            <person name="Gutowska M.A."/>
            <person name="Wolf J."/>
            <person name="Bergner S.V."/>
            <person name="Schilhabel M.B."/>
            <person name="Klostermeier U.C."/>
            <person name="Beiko R.G."/>
            <person name="Rosenstiel P."/>
            <person name="Hippler M."/>
            <person name="Laroche J."/>
        </authorList>
    </citation>
    <scope>NUCLEOTIDE SEQUENCE [LARGE SCALE GENOMIC DNA]</scope>
    <source>
        <strain evidence="1 2">CCMP1005</strain>
    </source>
</reference>
<sequence>MSQFAQAFDAAAIREGESRRTIHYAMGRDANLVHDCQTMVRTRGGGVAAHWRATSFLREESMVAFSHCKHNWRAWSEQQALTFLDQKIDRSFDSPHMAATHCQHGSCQAPGDPSRMGRVNEFDAVIYRAPLGWIALNDVTEEDIVETLRTSHRLLGARTFIVTTQPLSNNVKGMEDWPLLVQYNRMLRRVATDFTRNSTEIDYVLVMEFGNLTSQLMMHNAKHIGFNVTLPMTFSTEDLEFDSQVEALMERVPYGTWPPSFAQVCANRTLMDDGNCPRNRLSP</sequence>
<dbReference type="EMBL" id="AGNL01017763">
    <property type="protein sequence ID" value="EJK64002.1"/>
    <property type="molecule type" value="Genomic_DNA"/>
</dbReference>
<accession>K0T0I0</accession>
<evidence type="ECO:0000313" key="1">
    <source>
        <dbReference type="EMBL" id="EJK64002.1"/>
    </source>
</evidence>
<gene>
    <name evidence="1" type="ORF">THAOC_15309</name>
</gene>
<comment type="caution">
    <text evidence="1">The sequence shown here is derived from an EMBL/GenBank/DDBJ whole genome shotgun (WGS) entry which is preliminary data.</text>
</comment>
<feature type="non-terminal residue" evidence="1">
    <location>
        <position position="283"/>
    </location>
</feature>
<dbReference type="OMA" id="CANRTLM"/>
<keyword evidence="2" id="KW-1185">Reference proteome</keyword>
<protein>
    <submittedName>
        <fullName evidence="1">Uncharacterized protein</fullName>
    </submittedName>
</protein>
<dbReference type="AlphaFoldDB" id="K0T0I0"/>
<dbReference type="Proteomes" id="UP000266841">
    <property type="component" value="Unassembled WGS sequence"/>
</dbReference>
<organism evidence="1 2">
    <name type="scientific">Thalassiosira oceanica</name>
    <name type="common">Marine diatom</name>
    <dbReference type="NCBI Taxonomy" id="159749"/>
    <lineage>
        <taxon>Eukaryota</taxon>
        <taxon>Sar</taxon>
        <taxon>Stramenopiles</taxon>
        <taxon>Ochrophyta</taxon>
        <taxon>Bacillariophyta</taxon>
        <taxon>Coscinodiscophyceae</taxon>
        <taxon>Thalassiosirophycidae</taxon>
        <taxon>Thalassiosirales</taxon>
        <taxon>Thalassiosiraceae</taxon>
        <taxon>Thalassiosira</taxon>
    </lineage>
</organism>
<proteinExistence type="predicted"/>